<dbReference type="PANTHER" id="PTHR11003:SF345">
    <property type="entry name" value="TWIK FAMILY OF POTASSIUM CHANNELS PROTEIN 18"/>
    <property type="match status" value="1"/>
</dbReference>
<evidence type="ECO:0000256" key="9">
    <source>
        <dbReference type="SAM" id="Coils"/>
    </source>
</evidence>
<gene>
    <name evidence="12" type="ORF">KUTeg_013013</name>
</gene>
<feature type="transmembrane region" description="Helical" evidence="10">
    <location>
        <begin position="88"/>
        <end position="110"/>
    </location>
</feature>
<dbReference type="PANTHER" id="PTHR11003">
    <property type="entry name" value="POTASSIUM CHANNEL, SUBFAMILY K"/>
    <property type="match status" value="1"/>
</dbReference>
<evidence type="ECO:0000313" key="13">
    <source>
        <dbReference type="Proteomes" id="UP001217089"/>
    </source>
</evidence>
<evidence type="ECO:0000256" key="5">
    <source>
        <dbReference type="ARBA" id="ARBA00023065"/>
    </source>
</evidence>
<feature type="coiled-coil region" evidence="9">
    <location>
        <begin position="229"/>
        <end position="256"/>
    </location>
</feature>
<keyword evidence="3 8" id="KW-0812">Transmembrane</keyword>
<comment type="subcellular location">
    <subcellularLocation>
        <location evidence="1">Membrane</location>
        <topology evidence="1">Multi-pass membrane protein</topology>
    </subcellularLocation>
</comment>
<keyword evidence="13" id="KW-1185">Reference proteome</keyword>
<dbReference type="Gene3D" id="1.10.287.70">
    <property type="match status" value="1"/>
</dbReference>
<comment type="caution">
    <text evidence="12">The sequence shown here is derived from an EMBL/GenBank/DDBJ whole genome shotgun (WGS) entry which is preliminary data.</text>
</comment>
<dbReference type="Proteomes" id="UP001217089">
    <property type="component" value="Unassembled WGS sequence"/>
</dbReference>
<dbReference type="InterPro" id="IPR003280">
    <property type="entry name" value="2pore_dom_K_chnl"/>
</dbReference>
<keyword evidence="9" id="KW-0175">Coiled coil</keyword>
<keyword evidence="4 10" id="KW-1133">Transmembrane helix</keyword>
<evidence type="ECO:0000259" key="11">
    <source>
        <dbReference type="Pfam" id="PF07885"/>
    </source>
</evidence>
<evidence type="ECO:0000313" key="12">
    <source>
        <dbReference type="EMBL" id="KAJ8308139.1"/>
    </source>
</evidence>
<evidence type="ECO:0000256" key="4">
    <source>
        <dbReference type="ARBA" id="ARBA00022989"/>
    </source>
</evidence>
<reference evidence="12 13" key="1">
    <citation type="submission" date="2022-12" db="EMBL/GenBank/DDBJ databases">
        <title>Chromosome-level genome of Tegillarca granosa.</title>
        <authorList>
            <person name="Kim J."/>
        </authorList>
    </citation>
    <scope>NUCLEOTIDE SEQUENCE [LARGE SCALE GENOMIC DNA]</scope>
    <source>
        <strain evidence="12">Teg-2019</strain>
        <tissue evidence="12">Adductor muscle</tissue>
    </source>
</reference>
<feature type="domain" description="Potassium channel" evidence="11">
    <location>
        <begin position="139"/>
        <end position="224"/>
    </location>
</feature>
<name>A0ABQ9ESG1_TEGGR</name>
<dbReference type="SUPFAM" id="SSF81324">
    <property type="entry name" value="Voltage-gated potassium channels"/>
    <property type="match status" value="2"/>
</dbReference>
<dbReference type="InterPro" id="IPR013099">
    <property type="entry name" value="K_chnl_dom"/>
</dbReference>
<dbReference type="PRINTS" id="PR01333">
    <property type="entry name" value="2POREKCHANEL"/>
</dbReference>
<evidence type="ECO:0000256" key="10">
    <source>
        <dbReference type="SAM" id="Phobius"/>
    </source>
</evidence>
<feature type="domain" description="Potassium channel" evidence="11">
    <location>
        <begin position="45"/>
        <end position="111"/>
    </location>
</feature>
<evidence type="ECO:0000256" key="8">
    <source>
        <dbReference type="RuleBase" id="RU003857"/>
    </source>
</evidence>
<keyword evidence="7 8" id="KW-0407">Ion channel</keyword>
<feature type="transmembrane region" description="Helical" evidence="10">
    <location>
        <begin position="57"/>
        <end position="76"/>
    </location>
</feature>
<evidence type="ECO:0000256" key="3">
    <source>
        <dbReference type="ARBA" id="ARBA00022692"/>
    </source>
</evidence>
<protein>
    <recommendedName>
        <fullName evidence="11">Potassium channel domain-containing protein</fullName>
    </recommendedName>
</protein>
<comment type="similarity">
    <text evidence="8">Belongs to the two pore domain potassium channel (TC 1.A.1.8) family.</text>
</comment>
<evidence type="ECO:0000256" key="7">
    <source>
        <dbReference type="ARBA" id="ARBA00023303"/>
    </source>
</evidence>
<keyword evidence="6 10" id="KW-0472">Membrane</keyword>
<accession>A0ABQ9ESG1</accession>
<keyword evidence="5 8" id="KW-0406">Ion transport</keyword>
<dbReference type="EMBL" id="JARBDR010000657">
    <property type="protein sequence ID" value="KAJ8308139.1"/>
    <property type="molecule type" value="Genomic_DNA"/>
</dbReference>
<dbReference type="Pfam" id="PF07885">
    <property type="entry name" value="Ion_trans_2"/>
    <property type="match status" value="2"/>
</dbReference>
<proteinExistence type="inferred from homology"/>
<sequence>MQWCMLQKRENVIIQYRYNHTCIDAHTLHNLLEEIDYETTFARHVLENKTVYTQWDFTGSFSFVITVVSTIGYGNLAPRTGFGKVAVVVYALFGIPITMLMLSGIGQVLTKLSTKVNKCNFCSKKPLLSKVLNMVLIITLGLTFLFGIPAFIFNQVEKWGYLEGLYFCFVTLSTIGFGDYIAAMSENRLTERGGGDVYRVVTYVWILFGLAYLSLIVNYIVKFFILRAEKMENFTKERLENEIVRLQKEMAKKKRSVYKTASAVTNNVTSGVKGKFWEMPQGDAIEKDNNNKGVQLLKVSSLRLNGKPTELSHKIEIS</sequence>
<keyword evidence="2 8" id="KW-0813">Transport</keyword>
<organism evidence="12 13">
    <name type="scientific">Tegillarca granosa</name>
    <name type="common">Malaysian cockle</name>
    <name type="synonym">Anadara granosa</name>
    <dbReference type="NCBI Taxonomy" id="220873"/>
    <lineage>
        <taxon>Eukaryota</taxon>
        <taxon>Metazoa</taxon>
        <taxon>Spiralia</taxon>
        <taxon>Lophotrochozoa</taxon>
        <taxon>Mollusca</taxon>
        <taxon>Bivalvia</taxon>
        <taxon>Autobranchia</taxon>
        <taxon>Pteriomorphia</taxon>
        <taxon>Arcoida</taxon>
        <taxon>Arcoidea</taxon>
        <taxon>Arcidae</taxon>
        <taxon>Tegillarca</taxon>
    </lineage>
</organism>
<feature type="transmembrane region" description="Helical" evidence="10">
    <location>
        <begin position="130"/>
        <end position="153"/>
    </location>
</feature>
<feature type="transmembrane region" description="Helical" evidence="10">
    <location>
        <begin position="203"/>
        <end position="221"/>
    </location>
</feature>
<evidence type="ECO:0000256" key="6">
    <source>
        <dbReference type="ARBA" id="ARBA00023136"/>
    </source>
</evidence>
<evidence type="ECO:0000256" key="1">
    <source>
        <dbReference type="ARBA" id="ARBA00004141"/>
    </source>
</evidence>
<evidence type="ECO:0000256" key="2">
    <source>
        <dbReference type="ARBA" id="ARBA00022448"/>
    </source>
</evidence>